<proteinExistence type="predicted"/>
<reference evidence="1 2" key="1">
    <citation type="submission" date="2018-01" db="EMBL/GenBank/DDBJ databases">
        <title>Complete genome sequence of Flavivirga eckloniae ECD14 isolated from seaweed Ecklonia cava.</title>
        <authorList>
            <person name="Lee J.H."/>
            <person name="Baik K.S."/>
            <person name="Seong C.N."/>
        </authorList>
    </citation>
    <scope>NUCLEOTIDE SEQUENCE [LARGE SCALE GENOMIC DNA]</scope>
    <source>
        <strain evidence="1 2">ECD14</strain>
    </source>
</reference>
<keyword evidence="2" id="KW-1185">Reference proteome</keyword>
<dbReference type="OrthoDB" id="1464487at2"/>
<name>A0A2K9PWI0_9FLAO</name>
<dbReference type="AlphaFoldDB" id="A0A2K9PWI0"/>
<dbReference type="EMBL" id="CP025791">
    <property type="protein sequence ID" value="AUP81419.1"/>
    <property type="molecule type" value="Genomic_DNA"/>
</dbReference>
<evidence type="ECO:0000313" key="1">
    <source>
        <dbReference type="EMBL" id="AUP81419.1"/>
    </source>
</evidence>
<evidence type="ECO:0000313" key="2">
    <source>
        <dbReference type="Proteomes" id="UP000235826"/>
    </source>
</evidence>
<sequence>MELGIIEKIEVVNRPNENAITMFFVNDDLNERKIERSSMMFSKNDDITKLENEIIKKGDHIFYKLIEGARYKVITLNALKTQYSEFLEVAENLTGEESLQINIDPGTATSDQIAEYLIELKKLYMMMGGSGIVYNPNNVKVLINSY</sequence>
<dbReference type="KEGG" id="fek:C1H87_22950"/>
<protein>
    <submittedName>
        <fullName evidence="1">Uncharacterized protein</fullName>
    </submittedName>
</protein>
<dbReference type="RefSeq" id="WP_102758061.1">
    <property type="nucleotide sequence ID" value="NZ_CP025791.1"/>
</dbReference>
<dbReference type="Proteomes" id="UP000235826">
    <property type="component" value="Chromosome"/>
</dbReference>
<gene>
    <name evidence="1" type="ORF">C1H87_22950</name>
</gene>
<accession>A0A2K9PWI0</accession>
<organism evidence="1 2">
    <name type="scientific">Flavivirga eckloniae</name>
    <dbReference type="NCBI Taxonomy" id="1803846"/>
    <lineage>
        <taxon>Bacteria</taxon>
        <taxon>Pseudomonadati</taxon>
        <taxon>Bacteroidota</taxon>
        <taxon>Flavobacteriia</taxon>
        <taxon>Flavobacteriales</taxon>
        <taxon>Flavobacteriaceae</taxon>
        <taxon>Flavivirga</taxon>
    </lineage>
</organism>